<protein>
    <submittedName>
        <fullName evidence="3">Uncharacterized protein</fullName>
    </submittedName>
</protein>
<reference evidence="2 5" key="2">
    <citation type="submission" date="2018-07" db="EMBL/GenBank/DDBJ databases">
        <title>Genomic Encyclopedia of Archaeal and Bacterial Type Strains, Phase II (KMG-II): from individual species to whole genera.</title>
        <authorList>
            <person name="Goeker M."/>
        </authorList>
    </citation>
    <scope>NUCLEOTIDE SEQUENCE [LARGE SCALE GENOMIC DNA]</scope>
    <source>
        <strain evidence="2 5">JA575</strain>
    </source>
</reference>
<feature type="transmembrane region" description="Helical" evidence="1">
    <location>
        <begin position="44"/>
        <end position="61"/>
    </location>
</feature>
<evidence type="ECO:0000313" key="5">
    <source>
        <dbReference type="Proteomes" id="UP000256343"/>
    </source>
</evidence>
<keyword evidence="1" id="KW-0812">Transmembrane</keyword>
<accession>A0A336JZP8</accession>
<dbReference type="Proteomes" id="UP000252631">
    <property type="component" value="Unassembled WGS sequence"/>
</dbReference>
<dbReference type="EMBL" id="QRDT01000059">
    <property type="protein sequence ID" value="RED21050.1"/>
    <property type="molecule type" value="Genomic_DNA"/>
</dbReference>
<proteinExistence type="predicted"/>
<sequence>MRRYLKSVSDRSVALLGAWGLIAATVIFVTQLRNWGFISSTGPVPWMALALNLGVSAIGLATPERGWWIANAILSTLAMLLIGASTIPSAIIGLVRLFWN</sequence>
<organism evidence="3 4">
    <name type="scientific">Rhodopseudomonas pentothenatexigens</name>
    <dbReference type="NCBI Taxonomy" id="999699"/>
    <lineage>
        <taxon>Bacteria</taxon>
        <taxon>Pseudomonadati</taxon>
        <taxon>Pseudomonadota</taxon>
        <taxon>Alphaproteobacteria</taxon>
        <taxon>Hyphomicrobiales</taxon>
        <taxon>Nitrobacteraceae</taxon>
        <taxon>Rhodopseudomonas</taxon>
    </lineage>
</organism>
<evidence type="ECO:0000313" key="3">
    <source>
        <dbReference type="EMBL" id="SSW93779.1"/>
    </source>
</evidence>
<gene>
    <name evidence="2" type="ORF">BJ125_1594</name>
    <name evidence="3" type="ORF">SAMN05892882_1594</name>
</gene>
<name>A0A336JZP8_9BRAD</name>
<keyword evidence="1" id="KW-0472">Membrane</keyword>
<feature type="transmembrane region" description="Helical" evidence="1">
    <location>
        <begin position="73"/>
        <end position="99"/>
    </location>
</feature>
<keyword evidence="5" id="KW-1185">Reference proteome</keyword>
<evidence type="ECO:0000256" key="1">
    <source>
        <dbReference type="SAM" id="Phobius"/>
    </source>
</evidence>
<dbReference type="EMBL" id="UFQQ01000059">
    <property type="protein sequence ID" value="SSW93779.1"/>
    <property type="molecule type" value="Genomic_DNA"/>
</dbReference>
<evidence type="ECO:0000313" key="4">
    <source>
        <dbReference type="Proteomes" id="UP000252631"/>
    </source>
</evidence>
<reference evidence="3 4" key="1">
    <citation type="submission" date="2017-08" db="EMBL/GenBank/DDBJ databases">
        <authorList>
            <person name="de Groot N.N."/>
        </authorList>
    </citation>
    <scope>NUCLEOTIDE SEQUENCE [LARGE SCALE GENOMIC DNA]</scope>
    <source>
        <strain evidence="3 4">JA575</strain>
    </source>
</reference>
<dbReference type="AlphaFoldDB" id="A0A336JZP8"/>
<dbReference type="Proteomes" id="UP000256343">
    <property type="component" value="Unassembled WGS sequence"/>
</dbReference>
<feature type="transmembrane region" description="Helical" evidence="1">
    <location>
        <begin position="12"/>
        <end position="32"/>
    </location>
</feature>
<evidence type="ECO:0000313" key="2">
    <source>
        <dbReference type="EMBL" id="RED21050.1"/>
    </source>
</evidence>
<keyword evidence="1" id="KW-1133">Transmembrane helix</keyword>